<sequence length="118" mass="13448">MWAQETLMTTALTSFFSKLLNPFWLTGPLFDKELRVSARRKRNYALRFVYVVLLTVFVAIVWLSVVQSQVSTTFQKSRMALAGKTIIGTVVTFQFVATQLIAIIMLSTSISDEIYNRT</sequence>
<keyword evidence="1" id="KW-0472">Membrane</keyword>
<keyword evidence="1" id="KW-1133">Transmembrane helix</keyword>
<dbReference type="AlphaFoldDB" id="X1IXB9"/>
<feature type="non-terminal residue" evidence="2">
    <location>
        <position position="118"/>
    </location>
</feature>
<feature type="transmembrane region" description="Helical" evidence="1">
    <location>
        <begin position="85"/>
        <end position="107"/>
    </location>
</feature>
<proteinExistence type="predicted"/>
<keyword evidence="1" id="KW-0812">Transmembrane</keyword>
<gene>
    <name evidence="2" type="ORF">S03H2_59957</name>
</gene>
<comment type="caution">
    <text evidence="2">The sequence shown here is derived from an EMBL/GenBank/DDBJ whole genome shotgun (WGS) entry which is preliminary data.</text>
</comment>
<organism evidence="2">
    <name type="scientific">marine sediment metagenome</name>
    <dbReference type="NCBI Taxonomy" id="412755"/>
    <lineage>
        <taxon>unclassified sequences</taxon>
        <taxon>metagenomes</taxon>
        <taxon>ecological metagenomes</taxon>
    </lineage>
</organism>
<name>X1IXB9_9ZZZZ</name>
<feature type="transmembrane region" description="Helical" evidence="1">
    <location>
        <begin position="44"/>
        <end position="65"/>
    </location>
</feature>
<accession>X1IXB9</accession>
<reference evidence="2" key="1">
    <citation type="journal article" date="2014" name="Front. Microbiol.">
        <title>High frequency of phylogenetically diverse reductive dehalogenase-homologous genes in deep subseafloor sedimentary metagenomes.</title>
        <authorList>
            <person name="Kawai M."/>
            <person name="Futagami T."/>
            <person name="Toyoda A."/>
            <person name="Takaki Y."/>
            <person name="Nishi S."/>
            <person name="Hori S."/>
            <person name="Arai W."/>
            <person name="Tsubouchi T."/>
            <person name="Morono Y."/>
            <person name="Uchiyama I."/>
            <person name="Ito T."/>
            <person name="Fujiyama A."/>
            <person name="Inagaki F."/>
            <person name="Takami H."/>
        </authorList>
    </citation>
    <scope>NUCLEOTIDE SEQUENCE</scope>
    <source>
        <strain evidence="2">Expedition CK06-06</strain>
    </source>
</reference>
<evidence type="ECO:0000313" key="2">
    <source>
        <dbReference type="EMBL" id="GAH86372.1"/>
    </source>
</evidence>
<dbReference type="EMBL" id="BARU01038596">
    <property type="protein sequence ID" value="GAH86372.1"/>
    <property type="molecule type" value="Genomic_DNA"/>
</dbReference>
<protein>
    <submittedName>
        <fullName evidence="2">Uncharacterized protein</fullName>
    </submittedName>
</protein>
<evidence type="ECO:0000256" key="1">
    <source>
        <dbReference type="SAM" id="Phobius"/>
    </source>
</evidence>